<dbReference type="GO" id="GO:0006508">
    <property type="term" value="P:proteolysis"/>
    <property type="evidence" value="ECO:0007669"/>
    <property type="project" value="UniProtKB-KW"/>
</dbReference>
<dbReference type="InterPro" id="IPR026392">
    <property type="entry name" value="Exo/Archaeosortase_dom"/>
</dbReference>
<keyword evidence="3" id="KW-0645">Protease</keyword>
<dbReference type="RefSeq" id="WP_317834507.1">
    <property type="nucleotide sequence ID" value="NZ_CP136920.1"/>
</dbReference>
<evidence type="ECO:0000256" key="4">
    <source>
        <dbReference type="ARBA" id="ARBA00022692"/>
    </source>
</evidence>
<dbReference type="NCBIfam" id="TIGR04178">
    <property type="entry name" value="exo_archaeo"/>
    <property type="match status" value="1"/>
</dbReference>
<evidence type="ECO:0000256" key="6">
    <source>
        <dbReference type="ARBA" id="ARBA00022989"/>
    </source>
</evidence>
<dbReference type="EMBL" id="CP136920">
    <property type="protein sequence ID" value="WOO42023.1"/>
    <property type="molecule type" value="Genomic_DNA"/>
</dbReference>
<keyword evidence="4 8" id="KW-0812">Transmembrane</keyword>
<keyword evidence="5" id="KW-0378">Hydrolase</keyword>
<proteinExistence type="predicted"/>
<evidence type="ECO:0000256" key="2">
    <source>
        <dbReference type="ARBA" id="ARBA00022475"/>
    </source>
</evidence>
<dbReference type="InterPro" id="IPR019127">
    <property type="entry name" value="Exosortase"/>
</dbReference>
<sequence length="279" mass="30710">MNAQPNAECKPEQKRASGLWLTALAICYVIIWWQDSLWLTAPADTLPLVSGLILLLFLGRPWIFLKTRKSISQPFCIIAIALIAFGIAINIMILSALGWTLLLTVFLRSYFQLPRYWAQLLPLAFFAFPWVATDLPMVGWWFRISAATVSAWIFQSLGFLVMRQGADIQVQGLPISVEAACSGLNLLQALLLAGAVLGLLQLRGRTSYWGFLLSLPLLAWFANTCRILVITAVALSSDTTFAAGLFHTWGGLLVVVLMFGAAQFLVTFLSKTGPKEVGT</sequence>
<evidence type="ECO:0000256" key="1">
    <source>
        <dbReference type="ARBA" id="ARBA00004651"/>
    </source>
</evidence>
<keyword evidence="7 8" id="KW-0472">Membrane</keyword>
<dbReference type="Pfam" id="PF09721">
    <property type="entry name" value="Exosortase_EpsH"/>
    <property type="match status" value="1"/>
</dbReference>
<evidence type="ECO:0000313" key="10">
    <source>
        <dbReference type="Proteomes" id="UP001304300"/>
    </source>
</evidence>
<protein>
    <submittedName>
        <fullName evidence="9">Archaeosortase/exosortase family protein</fullName>
    </submittedName>
</protein>
<reference evidence="9 10" key="1">
    <citation type="submission" date="2023-10" db="EMBL/GenBank/DDBJ databases">
        <title>Rubellicoccus peritrichatus gen. nov., sp. nov., isolated from an algae of coral reef tank.</title>
        <authorList>
            <person name="Luo J."/>
        </authorList>
    </citation>
    <scope>NUCLEOTIDE SEQUENCE [LARGE SCALE GENOMIC DNA]</scope>
    <source>
        <strain evidence="9 10">CR14</strain>
    </source>
</reference>
<feature type="transmembrane region" description="Helical" evidence="8">
    <location>
        <begin position="212"/>
        <end position="234"/>
    </location>
</feature>
<feature type="transmembrane region" description="Helical" evidence="8">
    <location>
        <begin position="116"/>
        <end position="133"/>
    </location>
</feature>
<feature type="transmembrane region" description="Helical" evidence="8">
    <location>
        <begin position="45"/>
        <end position="63"/>
    </location>
</feature>
<dbReference type="Proteomes" id="UP001304300">
    <property type="component" value="Chromosome"/>
</dbReference>
<feature type="transmembrane region" description="Helical" evidence="8">
    <location>
        <begin position="182"/>
        <end position="200"/>
    </location>
</feature>
<keyword evidence="6 8" id="KW-1133">Transmembrane helix</keyword>
<dbReference type="GO" id="GO:0005886">
    <property type="term" value="C:plasma membrane"/>
    <property type="evidence" value="ECO:0007669"/>
    <property type="project" value="UniProtKB-SubCell"/>
</dbReference>
<evidence type="ECO:0000256" key="7">
    <source>
        <dbReference type="ARBA" id="ARBA00023136"/>
    </source>
</evidence>
<dbReference type="KEGG" id="puo:RZN69_02910"/>
<evidence type="ECO:0000256" key="5">
    <source>
        <dbReference type="ARBA" id="ARBA00022801"/>
    </source>
</evidence>
<comment type="subcellular location">
    <subcellularLocation>
        <location evidence="1">Cell membrane</location>
        <topology evidence="1">Multi-pass membrane protein</topology>
    </subcellularLocation>
</comment>
<accession>A0AAQ3QS51</accession>
<name>A0AAQ3QS51_9BACT</name>
<feature type="transmembrane region" description="Helical" evidence="8">
    <location>
        <begin position="246"/>
        <end position="269"/>
    </location>
</feature>
<feature type="transmembrane region" description="Helical" evidence="8">
    <location>
        <begin position="75"/>
        <end position="96"/>
    </location>
</feature>
<dbReference type="AlphaFoldDB" id="A0AAQ3QS51"/>
<feature type="transmembrane region" description="Helical" evidence="8">
    <location>
        <begin position="140"/>
        <end position="162"/>
    </location>
</feature>
<gene>
    <name evidence="9" type="ORF">RZN69_02910</name>
</gene>
<evidence type="ECO:0000256" key="8">
    <source>
        <dbReference type="SAM" id="Phobius"/>
    </source>
</evidence>
<evidence type="ECO:0000256" key="3">
    <source>
        <dbReference type="ARBA" id="ARBA00022670"/>
    </source>
</evidence>
<feature type="transmembrane region" description="Helical" evidence="8">
    <location>
        <begin position="16"/>
        <end position="33"/>
    </location>
</feature>
<keyword evidence="10" id="KW-1185">Reference proteome</keyword>
<evidence type="ECO:0000313" key="9">
    <source>
        <dbReference type="EMBL" id="WOO42023.1"/>
    </source>
</evidence>
<keyword evidence="2" id="KW-1003">Cell membrane</keyword>
<organism evidence="9 10">
    <name type="scientific">Rubellicoccus peritrichatus</name>
    <dbReference type="NCBI Taxonomy" id="3080537"/>
    <lineage>
        <taxon>Bacteria</taxon>
        <taxon>Pseudomonadati</taxon>
        <taxon>Verrucomicrobiota</taxon>
        <taxon>Opitutia</taxon>
        <taxon>Puniceicoccales</taxon>
        <taxon>Cerasicoccaceae</taxon>
        <taxon>Rubellicoccus</taxon>
    </lineage>
</organism>
<dbReference type="GO" id="GO:0008233">
    <property type="term" value="F:peptidase activity"/>
    <property type="evidence" value="ECO:0007669"/>
    <property type="project" value="UniProtKB-KW"/>
</dbReference>